<dbReference type="Pfam" id="PF08448">
    <property type="entry name" value="PAS_4"/>
    <property type="match status" value="2"/>
</dbReference>
<sequence length="1113" mass="123253">MAESALSHAELQAEVRRLRAALDQCTALPPQDAQRRLAIFDGAIDFAMIVLDPAGVIADWNSGAERLLGWTAAEIRGAPAERFFTPEDNQSGRASLEMRLALQDGRAEDERWHLRRDGTRFWASGEMHPLHDDAGTHTGFVKILRDRTSQHLAGEALRDSQRYVGEVQQQLAESERYWRGLFEQLDEGFILGTILRDDQGRGRDWRYDQVNRAWCTHFGLSAQQAVGQTARSLFPDLEDLWVEDFTRVVDTGQSFSYVRQFQHNGRWYEGHAHKAGPDSFLVLFLDVTEREQAAQATRDEERYRRALAELGEGFSQLGDIEAVTDLACATLGTSLDAHLVGYGLVDAEAETITVGRDWTIPGARSLMGTLNFHDYGSYSESFKRGETVVIEDVHADPRARDNLAALQRLETRALVNLPLFEHGNLVALLYVGSSQPRRWTPAELQFIREVANRTRSATARLTAERALRDSELNLRLVADTLPCLIAFVDRDLIYRFANVEAPKWFKDAPQSILGRSMAEVFAPELFAARRPAIQAALDGTPARLDLPWAWPDGRRRIADIHYRPRRDGRGAVDGFYVFAQDVTVQRDAQALIQAQNLSLSQEVQARTAERDRLWALSEDLLLTADFAGQLLRVSPSWSRGLGYSEAELLSRPYTELIHPDDLPGVLVALDDLRRSGLPTRVENRVQAANGSWRWLSWTLSLDTDQEHVTGAGRDITREKDAAETQALLEEQLRQSQKMEAVGQLTGGLAHDFNNLLAGIVGSLDLLTVRIGQGRLNNLERYTTAAQGAAIRAAALTHRLLAFSRRQTLDPKPTDVNRLVAGMEDLIRRTVGPAIQIEVVASSELWSTLVDPPQLENALLNLCINARDAMPEGGRIFIETANRALDARMARVRDLEPGEYIALSVTDNGCGMPPEVIAKAFDPFFTTKPIGVGTGLGLSMIYGFVRQSGGQARIHSQVDEGTSVTLFLPRHRETAAGVDLIASQPALPRQGHGETVLVVDDEPTVRMLVVEVLEELGYAALEAADASSGLRLLESDVRIDLLISDVGLPGGMNGRQMADAARQRRPGLKVLFITGYAENAVVGNGHLESGMHVMTKPFAMDALAVRIRDLIEGT</sequence>
<dbReference type="CDD" id="cd18161">
    <property type="entry name" value="REC_hyHK_blue-like"/>
    <property type="match status" value="1"/>
</dbReference>
<evidence type="ECO:0000256" key="7">
    <source>
        <dbReference type="ARBA" id="ARBA00022840"/>
    </source>
</evidence>
<name>A0A178LC86_9PSED</name>
<protein>
    <recommendedName>
        <fullName evidence="2">histidine kinase</fullName>
        <ecNumber evidence="2">2.7.13.3</ecNumber>
    </recommendedName>
</protein>
<dbReference type="Pfam" id="PF00072">
    <property type="entry name" value="Response_reg"/>
    <property type="match status" value="1"/>
</dbReference>
<dbReference type="SUPFAM" id="SSF52172">
    <property type="entry name" value="CheY-like"/>
    <property type="match status" value="1"/>
</dbReference>
<feature type="domain" description="PAS" evidence="12">
    <location>
        <begin position="621"/>
        <end position="676"/>
    </location>
</feature>
<evidence type="ECO:0000256" key="2">
    <source>
        <dbReference type="ARBA" id="ARBA00012438"/>
    </source>
</evidence>
<dbReference type="SUPFAM" id="SSF55781">
    <property type="entry name" value="GAF domain-like"/>
    <property type="match status" value="1"/>
</dbReference>
<keyword evidence="3 9" id="KW-0597">Phosphoprotein</keyword>
<evidence type="ECO:0000313" key="14">
    <source>
        <dbReference type="EMBL" id="OAN28051.1"/>
    </source>
</evidence>
<feature type="domain" description="Histidine kinase" evidence="10">
    <location>
        <begin position="747"/>
        <end position="971"/>
    </location>
</feature>
<feature type="domain" description="Response regulatory" evidence="11">
    <location>
        <begin position="994"/>
        <end position="1110"/>
    </location>
</feature>
<evidence type="ECO:0000313" key="15">
    <source>
        <dbReference type="Proteomes" id="UP000078356"/>
    </source>
</evidence>
<evidence type="ECO:0000259" key="13">
    <source>
        <dbReference type="PROSITE" id="PS50113"/>
    </source>
</evidence>
<dbReference type="SMART" id="SM00388">
    <property type="entry name" value="HisKA"/>
    <property type="match status" value="1"/>
</dbReference>
<dbReference type="OrthoDB" id="9770473at2"/>
<dbReference type="InterPro" id="IPR011006">
    <property type="entry name" value="CheY-like_superfamily"/>
</dbReference>
<feature type="modified residue" description="4-aspartylphosphate" evidence="9">
    <location>
        <position position="1044"/>
    </location>
</feature>
<evidence type="ECO:0000256" key="4">
    <source>
        <dbReference type="ARBA" id="ARBA00022679"/>
    </source>
</evidence>
<dbReference type="InterPro" id="IPR001610">
    <property type="entry name" value="PAC"/>
</dbReference>
<dbReference type="PROSITE" id="PS50110">
    <property type="entry name" value="RESPONSE_REGULATORY"/>
    <property type="match status" value="1"/>
</dbReference>
<dbReference type="AlphaFoldDB" id="A0A178LC86"/>
<dbReference type="Gene3D" id="3.30.450.40">
    <property type="match status" value="1"/>
</dbReference>
<evidence type="ECO:0000259" key="10">
    <source>
        <dbReference type="PROSITE" id="PS50109"/>
    </source>
</evidence>
<dbReference type="SUPFAM" id="SSF55785">
    <property type="entry name" value="PYP-like sensor domain (PAS domain)"/>
    <property type="match status" value="4"/>
</dbReference>
<comment type="caution">
    <text evidence="14">The sequence shown here is derived from an EMBL/GenBank/DDBJ whole genome shotgun (WGS) entry which is preliminary data.</text>
</comment>
<reference evidence="14 15" key="1">
    <citation type="submission" date="2016-04" db="EMBL/GenBank/DDBJ databases">
        <title>Draft Genome Sequences of Staphylococcus capitis Strain H36, S. capitis Strain H65, S. cohnii Strain H62, S. hominis Strain H69, Mycobacterium iranicum Strain H39, Plantibacter sp. Strain H53, Pseudomonas oryzihabitans Strain H72, and Microbacterium sp. Strain H83, isolated from residential settings.</title>
        <authorList>
            <person name="Lymperopoulou D."/>
            <person name="Adams R.I."/>
            <person name="Lindow S."/>
            <person name="Coil D.A."/>
            <person name="Jospin G."/>
            <person name="Eisen J.A."/>
        </authorList>
    </citation>
    <scope>NUCLEOTIDE SEQUENCE [LARGE SCALE GENOMIC DNA]</scope>
    <source>
        <strain evidence="14 15">H72</strain>
    </source>
</reference>
<evidence type="ECO:0000256" key="6">
    <source>
        <dbReference type="ARBA" id="ARBA00022777"/>
    </source>
</evidence>
<accession>A0A178LC86</accession>
<dbReference type="NCBIfam" id="TIGR00229">
    <property type="entry name" value="sensory_box"/>
    <property type="match status" value="3"/>
</dbReference>
<dbReference type="GO" id="GO:0006355">
    <property type="term" value="P:regulation of DNA-templated transcription"/>
    <property type="evidence" value="ECO:0007669"/>
    <property type="project" value="InterPro"/>
</dbReference>
<dbReference type="Gene3D" id="3.30.450.20">
    <property type="entry name" value="PAS domain"/>
    <property type="match status" value="4"/>
</dbReference>
<feature type="domain" description="PAC" evidence="13">
    <location>
        <begin position="542"/>
        <end position="594"/>
    </location>
</feature>
<evidence type="ECO:0000256" key="3">
    <source>
        <dbReference type="ARBA" id="ARBA00022553"/>
    </source>
</evidence>
<evidence type="ECO:0000256" key="8">
    <source>
        <dbReference type="ARBA" id="ARBA00023012"/>
    </source>
</evidence>
<dbReference type="Pfam" id="PF00512">
    <property type="entry name" value="HisKA"/>
    <property type="match status" value="1"/>
</dbReference>
<dbReference type="Pfam" id="PF08447">
    <property type="entry name" value="PAS_3"/>
    <property type="match status" value="1"/>
</dbReference>
<dbReference type="SMART" id="SM00091">
    <property type="entry name" value="PAS"/>
    <property type="match status" value="4"/>
</dbReference>
<dbReference type="PANTHER" id="PTHR43065">
    <property type="entry name" value="SENSOR HISTIDINE KINASE"/>
    <property type="match status" value="1"/>
</dbReference>
<dbReference type="InterPro" id="IPR003018">
    <property type="entry name" value="GAF"/>
</dbReference>
<dbReference type="Gene3D" id="3.40.50.2300">
    <property type="match status" value="1"/>
</dbReference>
<feature type="domain" description="PAC" evidence="13">
    <location>
        <begin position="107"/>
        <end position="159"/>
    </location>
</feature>
<dbReference type="Pfam" id="PF02518">
    <property type="entry name" value="HATPase_c"/>
    <property type="match status" value="1"/>
</dbReference>
<dbReference type="CDD" id="cd00130">
    <property type="entry name" value="PAS"/>
    <property type="match status" value="4"/>
</dbReference>
<dbReference type="InterPro" id="IPR036097">
    <property type="entry name" value="HisK_dim/P_sf"/>
</dbReference>
<evidence type="ECO:0000256" key="5">
    <source>
        <dbReference type="ARBA" id="ARBA00022741"/>
    </source>
</evidence>
<keyword evidence="5" id="KW-0547">Nucleotide-binding</keyword>
<dbReference type="Gene3D" id="3.30.565.10">
    <property type="entry name" value="Histidine kinase-like ATPase, C-terminal domain"/>
    <property type="match status" value="1"/>
</dbReference>
<evidence type="ECO:0000256" key="9">
    <source>
        <dbReference type="PROSITE-ProRule" id="PRU00169"/>
    </source>
</evidence>
<dbReference type="InterPro" id="IPR001789">
    <property type="entry name" value="Sig_transdc_resp-reg_receiver"/>
</dbReference>
<dbReference type="GO" id="GO:0005524">
    <property type="term" value="F:ATP binding"/>
    <property type="evidence" value="ECO:0007669"/>
    <property type="project" value="UniProtKB-KW"/>
</dbReference>
<dbReference type="GO" id="GO:0000155">
    <property type="term" value="F:phosphorelay sensor kinase activity"/>
    <property type="evidence" value="ECO:0007669"/>
    <property type="project" value="InterPro"/>
</dbReference>
<dbReference type="InterPro" id="IPR013656">
    <property type="entry name" value="PAS_4"/>
</dbReference>
<dbReference type="Proteomes" id="UP000078356">
    <property type="component" value="Unassembled WGS sequence"/>
</dbReference>
<evidence type="ECO:0000256" key="1">
    <source>
        <dbReference type="ARBA" id="ARBA00000085"/>
    </source>
</evidence>
<dbReference type="SMART" id="SM00086">
    <property type="entry name" value="PAC"/>
    <property type="match status" value="3"/>
</dbReference>
<dbReference type="SUPFAM" id="SSF47384">
    <property type="entry name" value="Homodimeric domain of signal transducing histidine kinase"/>
    <property type="match status" value="1"/>
</dbReference>
<keyword evidence="8" id="KW-0902">Two-component regulatory system</keyword>
<dbReference type="InterPro" id="IPR003661">
    <property type="entry name" value="HisK_dim/P_dom"/>
</dbReference>
<dbReference type="PROSITE" id="PS50109">
    <property type="entry name" value="HIS_KIN"/>
    <property type="match status" value="1"/>
</dbReference>
<evidence type="ECO:0000259" key="11">
    <source>
        <dbReference type="PROSITE" id="PS50110"/>
    </source>
</evidence>
<feature type="domain" description="PAS" evidence="12">
    <location>
        <begin position="32"/>
        <end position="105"/>
    </location>
</feature>
<dbReference type="InterPro" id="IPR013767">
    <property type="entry name" value="PAS_fold"/>
</dbReference>
<dbReference type="InterPro" id="IPR005467">
    <property type="entry name" value="His_kinase_dom"/>
</dbReference>
<dbReference type="SMART" id="SM00448">
    <property type="entry name" value="REC"/>
    <property type="match status" value="1"/>
</dbReference>
<keyword evidence="7" id="KW-0067">ATP-binding</keyword>
<dbReference type="Gene3D" id="1.10.287.130">
    <property type="match status" value="1"/>
</dbReference>
<dbReference type="PRINTS" id="PR00344">
    <property type="entry name" value="BCTRLSENSOR"/>
</dbReference>
<dbReference type="SUPFAM" id="SSF55874">
    <property type="entry name" value="ATPase domain of HSP90 chaperone/DNA topoisomerase II/histidine kinase"/>
    <property type="match status" value="1"/>
</dbReference>
<dbReference type="Pfam" id="PF01590">
    <property type="entry name" value="GAF"/>
    <property type="match status" value="1"/>
</dbReference>
<keyword evidence="4" id="KW-0808">Transferase</keyword>
<proteinExistence type="predicted"/>
<dbReference type="RefSeq" id="WP_064308459.1">
    <property type="nucleotide sequence ID" value="NZ_LWCR01000025.1"/>
</dbReference>
<dbReference type="SMART" id="SM00065">
    <property type="entry name" value="GAF"/>
    <property type="match status" value="1"/>
</dbReference>
<dbReference type="InterPro" id="IPR004358">
    <property type="entry name" value="Sig_transdc_His_kin-like_C"/>
</dbReference>
<dbReference type="InterPro" id="IPR036890">
    <property type="entry name" value="HATPase_C_sf"/>
</dbReference>
<dbReference type="InterPro" id="IPR000700">
    <property type="entry name" value="PAS-assoc_C"/>
</dbReference>
<dbReference type="InterPro" id="IPR003594">
    <property type="entry name" value="HATPase_dom"/>
</dbReference>
<dbReference type="PANTHER" id="PTHR43065:SF42">
    <property type="entry name" value="TWO-COMPONENT SENSOR PPRA"/>
    <property type="match status" value="1"/>
</dbReference>
<dbReference type="InterPro" id="IPR035965">
    <property type="entry name" value="PAS-like_dom_sf"/>
</dbReference>
<dbReference type="InterPro" id="IPR029016">
    <property type="entry name" value="GAF-like_dom_sf"/>
</dbReference>
<dbReference type="SMART" id="SM00387">
    <property type="entry name" value="HATPase_c"/>
    <property type="match status" value="1"/>
</dbReference>
<dbReference type="EMBL" id="LWCR01000025">
    <property type="protein sequence ID" value="OAN28051.1"/>
    <property type="molecule type" value="Genomic_DNA"/>
</dbReference>
<gene>
    <name evidence="14" type="ORF">A4V15_21145</name>
</gene>
<dbReference type="Pfam" id="PF00989">
    <property type="entry name" value="PAS"/>
    <property type="match status" value="1"/>
</dbReference>
<evidence type="ECO:0000259" key="12">
    <source>
        <dbReference type="PROSITE" id="PS50112"/>
    </source>
</evidence>
<dbReference type="InterPro" id="IPR000014">
    <property type="entry name" value="PAS"/>
</dbReference>
<dbReference type="PROSITE" id="PS50113">
    <property type="entry name" value="PAC"/>
    <property type="match status" value="2"/>
</dbReference>
<dbReference type="EC" id="2.7.13.3" evidence="2"/>
<comment type="catalytic activity">
    <reaction evidence="1">
        <text>ATP + protein L-histidine = ADP + protein N-phospho-L-histidine.</text>
        <dbReference type="EC" id="2.7.13.3"/>
    </reaction>
</comment>
<organism evidence="14 15">
    <name type="scientific">Pseudomonas oryzihabitans</name>
    <dbReference type="NCBI Taxonomy" id="47885"/>
    <lineage>
        <taxon>Bacteria</taxon>
        <taxon>Pseudomonadati</taxon>
        <taxon>Pseudomonadota</taxon>
        <taxon>Gammaproteobacteria</taxon>
        <taxon>Pseudomonadales</taxon>
        <taxon>Pseudomonadaceae</taxon>
        <taxon>Pseudomonas</taxon>
    </lineage>
</organism>
<keyword evidence="6 14" id="KW-0418">Kinase</keyword>
<dbReference type="PROSITE" id="PS50112">
    <property type="entry name" value="PAS"/>
    <property type="match status" value="2"/>
</dbReference>
<dbReference type="InterPro" id="IPR013655">
    <property type="entry name" value="PAS_fold_3"/>
</dbReference>